<dbReference type="OMA" id="IQLFDWS"/>
<feature type="compositionally biased region" description="Gly residues" evidence="2">
    <location>
        <begin position="176"/>
        <end position="191"/>
    </location>
</feature>
<dbReference type="STRING" id="1287681.M7SAV7"/>
<gene>
    <name evidence="4" type="ORF">UCREL1_11780</name>
</gene>
<dbReference type="PANTHER" id="PTHR42067">
    <property type="entry name" value="YALI0C15378P"/>
    <property type="match status" value="1"/>
</dbReference>
<dbReference type="eggNOG" id="ENOG502QWJA">
    <property type="taxonomic scope" value="Eukaryota"/>
</dbReference>
<feature type="domain" description="XRCC4 coiled-coil" evidence="3">
    <location>
        <begin position="99"/>
        <end position="166"/>
    </location>
</feature>
<dbReference type="InterPro" id="IPR053962">
    <property type="entry name" value="XRCC4_CC"/>
</dbReference>
<dbReference type="PANTHER" id="PTHR42067:SF1">
    <property type="entry name" value="MITOTIC APPARATUS PROTEIN P62"/>
    <property type="match status" value="1"/>
</dbReference>
<dbReference type="HOGENOM" id="CLU_044616_0_0_1"/>
<keyword evidence="1" id="KW-0175">Coiled coil</keyword>
<dbReference type="Pfam" id="PF21924">
    <property type="entry name" value="XRCC4_CC"/>
    <property type="match status" value="1"/>
</dbReference>
<proteinExistence type="predicted"/>
<feature type="coiled-coil region" evidence="1">
    <location>
        <begin position="107"/>
        <end position="148"/>
    </location>
</feature>
<dbReference type="OrthoDB" id="8064436at2759"/>
<name>M7SAV7_EUTLA</name>
<accession>M7SAV7</accession>
<feature type="compositionally biased region" description="Acidic residues" evidence="2">
    <location>
        <begin position="234"/>
        <end position="244"/>
    </location>
</feature>
<organism evidence="4 5">
    <name type="scientific">Eutypa lata (strain UCR-EL1)</name>
    <name type="common">Grapevine dieback disease fungus</name>
    <name type="synonym">Eutypa armeniacae</name>
    <dbReference type="NCBI Taxonomy" id="1287681"/>
    <lineage>
        <taxon>Eukaryota</taxon>
        <taxon>Fungi</taxon>
        <taxon>Dikarya</taxon>
        <taxon>Ascomycota</taxon>
        <taxon>Pezizomycotina</taxon>
        <taxon>Sordariomycetes</taxon>
        <taxon>Xylariomycetidae</taxon>
        <taxon>Xylariales</taxon>
        <taxon>Diatrypaceae</taxon>
        <taxon>Eutypa</taxon>
    </lineage>
</organism>
<dbReference type="KEGG" id="ela:UCREL1_11780"/>
<feature type="compositionally biased region" description="Low complexity" evidence="2">
    <location>
        <begin position="285"/>
        <end position="310"/>
    </location>
</feature>
<evidence type="ECO:0000256" key="2">
    <source>
        <dbReference type="SAM" id="MobiDB-lite"/>
    </source>
</evidence>
<evidence type="ECO:0000256" key="1">
    <source>
        <dbReference type="SAM" id="Coils"/>
    </source>
</evidence>
<dbReference type="Proteomes" id="UP000012174">
    <property type="component" value="Unassembled WGS sequence"/>
</dbReference>
<feature type="region of interest" description="Disordered" evidence="2">
    <location>
        <begin position="173"/>
        <end position="360"/>
    </location>
</feature>
<dbReference type="SUPFAM" id="SSF58022">
    <property type="entry name" value="XRCC4, C-terminal oligomerization domain"/>
    <property type="match status" value="1"/>
</dbReference>
<evidence type="ECO:0000313" key="5">
    <source>
        <dbReference type="Proteomes" id="UP000012174"/>
    </source>
</evidence>
<feature type="compositionally biased region" description="Basic residues" evidence="2">
    <location>
        <begin position="274"/>
        <end position="284"/>
    </location>
</feature>
<dbReference type="EMBL" id="KB707657">
    <property type="protein sequence ID" value="EMR61293.1"/>
    <property type="molecule type" value="Genomic_DNA"/>
</dbReference>
<dbReference type="InterPro" id="IPR014751">
    <property type="entry name" value="XRCC4-like_C"/>
</dbReference>
<feature type="compositionally biased region" description="Acidic residues" evidence="2">
    <location>
        <begin position="349"/>
        <end position="360"/>
    </location>
</feature>
<evidence type="ECO:0000259" key="3">
    <source>
        <dbReference type="Pfam" id="PF21924"/>
    </source>
</evidence>
<sequence>MAAEGPPVLRFPISGKEDEFFLLEATSYGSKPLDLKLRGSEGSAVFAAKWHDIEIRAEVPPDASYVELCVRKNIHGITQRLGAVKLSENPDEEISPFNWCISTIAARVRAEEELAAATAKAQALESSVGELKDQLRELIQAKEDDETQLLVRFRDLLNEKKVKIRQQQRLMAVADGGSGGPGKGTGAGAGASRGSKRKAGGNDKDESTDEDDDGAFVKMEVDNNADSGGGPQLDPEDNDPETTDSEIMNDAATETESDGAASSPSASPPPAPKSRGKQAARGRTTRSATSKATTSKAGTSKTGKGAAEAKPAPPQNKTNDDDDELPPRRVIPFLKGSKAAAPPPPQPATDDDETESDDEL</sequence>
<reference evidence="5" key="1">
    <citation type="journal article" date="2013" name="Genome Announc.">
        <title>Draft genome sequence of the grapevine dieback fungus Eutypa lata UCR-EL1.</title>
        <authorList>
            <person name="Blanco-Ulate B."/>
            <person name="Rolshausen P.E."/>
            <person name="Cantu D."/>
        </authorList>
    </citation>
    <scope>NUCLEOTIDE SEQUENCE [LARGE SCALE GENOMIC DNA]</scope>
    <source>
        <strain evidence="5">UCR-EL1</strain>
    </source>
</reference>
<dbReference type="Gene3D" id="1.20.5.370">
    <property type="match status" value="1"/>
</dbReference>
<evidence type="ECO:0000313" key="4">
    <source>
        <dbReference type="EMBL" id="EMR61293.1"/>
    </source>
</evidence>
<dbReference type="AlphaFoldDB" id="M7SAV7"/>
<protein>
    <submittedName>
        <fullName evidence="4">Putative dna double-strand break repair and vj recombination xrcc4 protein</fullName>
    </submittedName>
</protein>
<keyword evidence="5" id="KW-1185">Reference proteome</keyword>